<comment type="caution">
    <text evidence="1">The sequence shown here is derived from an EMBL/GenBank/DDBJ whole genome shotgun (WGS) entry which is preliminary data.</text>
</comment>
<gene>
    <name evidence="1" type="ORF">B0H67DRAFT_650050</name>
</gene>
<dbReference type="EMBL" id="JAUKUA010000008">
    <property type="protein sequence ID" value="KAK0702663.1"/>
    <property type="molecule type" value="Genomic_DNA"/>
</dbReference>
<dbReference type="Proteomes" id="UP001172102">
    <property type="component" value="Unassembled WGS sequence"/>
</dbReference>
<accession>A0AA40DJZ5</accession>
<proteinExistence type="predicted"/>
<organism evidence="1 2">
    <name type="scientific">Lasiosphaeris hirsuta</name>
    <dbReference type="NCBI Taxonomy" id="260670"/>
    <lineage>
        <taxon>Eukaryota</taxon>
        <taxon>Fungi</taxon>
        <taxon>Dikarya</taxon>
        <taxon>Ascomycota</taxon>
        <taxon>Pezizomycotina</taxon>
        <taxon>Sordariomycetes</taxon>
        <taxon>Sordariomycetidae</taxon>
        <taxon>Sordariales</taxon>
        <taxon>Lasiosphaeriaceae</taxon>
        <taxon>Lasiosphaeris</taxon>
    </lineage>
</organism>
<keyword evidence="2" id="KW-1185">Reference proteome</keyword>
<name>A0AA40DJZ5_9PEZI</name>
<sequence length="125" mass="14300">MAIVAVHLHPVRFVLLHVRATYYDILKDKTNRKYVKQLRNKYSLPSTFSSIPLQRLFAHKLPVHYAWGLMPPAELSEYDAAPMTPPILIPFRTPSPPPVRLHLYVTHTGLCIGPTARFYDPRLAA</sequence>
<evidence type="ECO:0000313" key="2">
    <source>
        <dbReference type="Proteomes" id="UP001172102"/>
    </source>
</evidence>
<dbReference type="AlphaFoldDB" id="A0AA40DJZ5"/>
<reference evidence="1" key="1">
    <citation type="submission" date="2023-06" db="EMBL/GenBank/DDBJ databases">
        <title>Genome-scale phylogeny and comparative genomics of the fungal order Sordariales.</title>
        <authorList>
            <consortium name="Lawrence Berkeley National Laboratory"/>
            <person name="Hensen N."/>
            <person name="Bonometti L."/>
            <person name="Westerberg I."/>
            <person name="Brannstrom I.O."/>
            <person name="Guillou S."/>
            <person name="Cros-Aarteil S."/>
            <person name="Calhoun S."/>
            <person name="Haridas S."/>
            <person name="Kuo A."/>
            <person name="Mondo S."/>
            <person name="Pangilinan J."/>
            <person name="Riley R."/>
            <person name="Labutti K."/>
            <person name="Andreopoulos B."/>
            <person name="Lipzen A."/>
            <person name="Chen C."/>
            <person name="Yanf M."/>
            <person name="Daum C."/>
            <person name="Ng V."/>
            <person name="Clum A."/>
            <person name="Steindorff A."/>
            <person name="Ohm R."/>
            <person name="Martin F."/>
            <person name="Silar P."/>
            <person name="Natvig D."/>
            <person name="Lalanne C."/>
            <person name="Gautier V."/>
            <person name="Ament-Velasquez S.L."/>
            <person name="Kruys A."/>
            <person name="Hutchinson M.I."/>
            <person name="Powell A.J."/>
            <person name="Barry K."/>
            <person name="Miller A.N."/>
            <person name="Grigoriev I.V."/>
            <person name="Debuchy R."/>
            <person name="Gladieux P."/>
            <person name="Thoren M.H."/>
            <person name="Johannesson H."/>
        </authorList>
    </citation>
    <scope>NUCLEOTIDE SEQUENCE</scope>
    <source>
        <strain evidence="1">SMH4607-1</strain>
    </source>
</reference>
<protein>
    <submittedName>
        <fullName evidence="1">Uncharacterized protein</fullName>
    </submittedName>
</protein>
<evidence type="ECO:0000313" key="1">
    <source>
        <dbReference type="EMBL" id="KAK0702663.1"/>
    </source>
</evidence>